<sequence length="311" mass="34193">MFLNSRKWDPRGKSCYVTGGSQGLGLALSVLLAKKGANVTIVARDVKKMEEAVKLLEEHRQEPSQVFRYHSFSLNSADGAAAAVEAERAAAGGPSDAYFLCAGNSKPLYWLENTSEDLTAGMDQAYWVQAWTAHAASKLLVREKRTGKIVFISSTLALMSFVGYTSYSPGKHALKGLAETLRSELLLYGIDIHIFFAPTMLTPGYDEEMKTKPYITKKIEEDDSALTSEQAAAILFKGVAKGHHHISGNFITSLFRASSRGSAPSPNAFADFFLDNIAWIAIPIWRKLTDRSVIAHRDEHQKYLESKGLLG</sequence>
<evidence type="ECO:0000256" key="5">
    <source>
        <dbReference type="ARBA" id="ARBA00022857"/>
    </source>
</evidence>
<dbReference type="InterPro" id="IPR045022">
    <property type="entry name" value="KDSR-like"/>
</dbReference>
<evidence type="ECO:0000256" key="11">
    <source>
        <dbReference type="ARBA" id="ARBA00048930"/>
    </source>
</evidence>
<organism evidence="12 13">
    <name type="scientific">Rickenella mellea</name>
    <dbReference type="NCBI Taxonomy" id="50990"/>
    <lineage>
        <taxon>Eukaryota</taxon>
        <taxon>Fungi</taxon>
        <taxon>Dikarya</taxon>
        <taxon>Basidiomycota</taxon>
        <taxon>Agaricomycotina</taxon>
        <taxon>Agaricomycetes</taxon>
        <taxon>Hymenochaetales</taxon>
        <taxon>Rickenellaceae</taxon>
        <taxon>Rickenella</taxon>
    </lineage>
</organism>
<dbReference type="STRING" id="50990.A0A4Y7QCN3"/>
<evidence type="ECO:0000256" key="9">
    <source>
        <dbReference type="ARBA" id="ARBA00026112"/>
    </source>
</evidence>
<evidence type="ECO:0000256" key="1">
    <source>
        <dbReference type="ARBA" id="ARBA00004240"/>
    </source>
</evidence>
<dbReference type="PRINTS" id="PR00081">
    <property type="entry name" value="GDHRDH"/>
</dbReference>
<keyword evidence="5" id="KW-0521">NADP</keyword>
<reference evidence="12 13" key="1">
    <citation type="submission" date="2018-06" db="EMBL/GenBank/DDBJ databases">
        <title>A transcriptomic atlas of mushroom development highlights an independent origin of complex multicellularity.</title>
        <authorList>
            <consortium name="DOE Joint Genome Institute"/>
            <person name="Krizsan K."/>
            <person name="Almasi E."/>
            <person name="Merenyi Z."/>
            <person name="Sahu N."/>
            <person name="Viragh M."/>
            <person name="Koszo T."/>
            <person name="Mondo S."/>
            <person name="Kiss B."/>
            <person name="Balint B."/>
            <person name="Kues U."/>
            <person name="Barry K."/>
            <person name="Hegedus J.C."/>
            <person name="Henrissat B."/>
            <person name="Johnson J."/>
            <person name="Lipzen A."/>
            <person name="Ohm R."/>
            <person name="Nagy I."/>
            <person name="Pangilinan J."/>
            <person name="Yan J."/>
            <person name="Xiong Y."/>
            <person name="Grigoriev I.V."/>
            <person name="Hibbett D.S."/>
            <person name="Nagy L.G."/>
        </authorList>
    </citation>
    <scope>NUCLEOTIDE SEQUENCE [LARGE SCALE GENOMIC DNA]</scope>
    <source>
        <strain evidence="12 13">SZMC22713</strain>
    </source>
</reference>
<accession>A0A4Y7QCN3</accession>
<name>A0A4Y7QCN3_9AGAM</name>
<dbReference type="Proteomes" id="UP000294933">
    <property type="component" value="Unassembled WGS sequence"/>
</dbReference>
<evidence type="ECO:0000256" key="4">
    <source>
        <dbReference type="ARBA" id="ARBA00022824"/>
    </source>
</evidence>
<dbReference type="InterPro" id="IPR002347">
    <property type="entry name" value="SDR_fam"/>
</dbReference>
<dbReference type="AlphaFoldDB" id="A0A4Y7QCN3"/>
<keyword evidence="8" id="KW-0443">Lipid metabolism</keyword>
<dbReference type="VEuPathDB" id="FungiDB:BD410DRAFT_718398"/>
<evidence type="ECO:0000256" key="8">
    <source>
        <dbReference type="ARBA" id="ARBA00023098"/>
    </source>
</evidence>
<evidence type="ECO:0000256" key="7">
    <source>
        <dbReference type="ARBA" id="ARBA00023002"/>
    </source>
</evidence>
<dbReference type="SUPFAM" id="SSF51735">
    <property type="entry name" value="NAD(P)-binding Rossmann-fold domains"/>
    <property type="match status" value="1"/>
</dbReference>
<dbReference type="GO" id="GO:0005789">
    <property type="term" value="C:endoplasmic reticulum membrane"/>
    <property type="evidence" value="ECO:0007669"/>
    <property type="project" value="TreeGrafter"/>
</dbReference>
<dbReference type="GO" id="GO:0047560">
    <property type="term" value="F:3-dehydrosphinganine reductase activity"/>
    <property type="evidence" value="ECO:0007669"/>
    <property type="project" value="UniProtKB-EC"/>
</dbReference>
<dbReference type="GO" id="GO:0006666">
    <property type="term" value="P:3-keto-sphinganine metabolic process"/>
    <property type="evidence" value="ECO:0007669"/>
    <property type="project" value="InterPro"/>
</dbReference>
<dbReference type="EMBL" id="ML170165">
    <property type="protein sequence ID" value="TDL24988.1"/>
    <property type="molecule type" value="Genomic_DNA"/>
</dbReference>
<comment type="subcellular location">
    <subcellularLocation>
        <location evidence="1">Endoplasmic reticulum</location>
    </subcellularLocation>
</comment>
<gene>
    <name evidence="12" type="ORF">BD410DRAFT_718398</name>
</gene>
<comment type="function">
    <text evidence="10">Catalyzes the reduction of 3'-oxosphinganine (3-ketodihydrosphingosine/KDS) to sphinganine (dihydrosphingosine/DHS), the second step of de novo sphingolipid biosynthesis.</text>
</comment>
<dbReference type="InterPro" id="IPR036291">
    <property type="entry name" value="NAD(P)-bd_dom_sf"/>
</dbReference>
<dbReference type="Pfam" id="PF00106">
    <property type="entry name" value="adh_short"/>
    <property type="match status" value="1"/>
</dbReference>
<keyword evidence="7" id="KW-0560">Oxidoreductase</keyword>
<comment type="pathway">
    <text evidence="3">Sphingolipid metabolism.</text>
</comment>
<dbReference type="PANTHER" id="PTHR43550">
    <property type="entry name" value="3-KETODIHYDROSPHINGOSINE REDUCTASE"/>
    <property type="match status" value="1"/>
</dbReference>
<dbReference type="Gene3D" id="3.40.50.720">
    <property type="entry name" value="NAD(P)-binding Rossmann-like Domain"/>
    <property type="match status" value="1"/>
</dbReference>
<proteinExistence type="predicted"/>
<evidence type="ECO:0000256" key="10">
    <source>
        <dbReference type="ARBA" id="ARBA00044737"/>
    </source>
</evidence>
<dbReference type="CDD" id="cd08939">
    <property type="entry name" value="KDSR-like_SDR_c"/>
    <property type="match status" value="1"/>
</dbReference>
<comment type="pathway">
    <text evidence="2">Lipid metabolism; sphingolipid metabolism.</text>
</comment>
<evidence type="ECO:0000256" key="6">
    <source>
        <dbReference type="ARBA" id="ARBA00022919"/>
    </source>
</evidence>
<dbReference type="PANTHER" id="PTHR43550:SF3">
    <property type="entry name" value="3-KETODIHYDROSPHINGOSINE REDUCTASE"/>
    <property type="match status" value="1"/>
</dbReference>
<evidence type="ECO:0000313" key="12">
    <source>
        <dbReference type="EMBL" id="TDL24988.1"/>
    </source>
</evidence>
<evidence type="ECO:0000256" key="3">
    <source>
        <dbReference type="ARBA" id="ARBA00004991"/>
    </source>
</evidence>
<dbReference type="OrthoDB" id="10267115at2759"/>
<dbReference type="EC" id="1.1.1.102" evidence="9"/>
<dbReference type="GO" id="GO:0030148">
    <property type="term" value="P:sphingolipid biosynthetic process"/>
    <property type="evidence" value="ECO:0007669"/>
    <property type="project" value="InterPro"/>
</dbReference>
<keyword evidence="13" id="KW-1185">Reference proteome</keyword>
<keyword evidence="6" id="KW-0746">Sphingolipid metabolism</keyword>
<evidence type="ECO:0000313" key="13">
    <source>
        <dbReference type="Proteomes" id="UP000294933"/>
    </source>
</evidence>
<keyword evidence="4" id="KW-0256">Endoplasmic reticulum</keyword>
<evidence type="ECO:0000256" key="2">
    <source>
        <dbReference type="ARBA" id="ARBA00004760"/>
    </source>
</evidence>
<protein>
    <recommendedName>
        <fullName evidence="9">3-dehydrosphinganine reductase</fullName>
        <ecNumber evidence="9">1.1.1.102</ecNumber>
    </recommendedName>
</protein>
<comment type="catalytic activity">
    <reaction evidence="11">
        <text>sphinganine + NADP(+) = 3-oxosphinganine + NADPH + H(+)</text>
        <dbReference type="Rhea" id="RHEA:22640"/>
        <dbReference type="ChEBI" id="CHEBI:15378"/>
        <dbReference type="ChEBI" id="CHEBI:57783"/>
        <dbReference type="ChEBI" id="CHEBI:57817"/>
        <dbReference type="ChEBI" id="CHEBI:58299"/>
        <dbReference type="ChEBI" id="CHEBI:58349"/>
        <dbReference type="EC" id="1.1.1.102"/>
    </reaction>
    <physiologicalReaction direction="right-to-left" evidence="11">
        <dbReference type="Rhea" id="RHEA:22642"/>
    </physiologicalReaction>
</comment>